<dbReference type="PANTHER" id="PTHR35605:SF1">
    <property type="entry name" value="ECP2 EFFECTOR PROTEIN DOMAIN-CONTAINING PROTEIN-RELATED"/>
    <property type="match status" value="1"/>
</dbReference>
<keyword evidence="1" id="KW-0732">Signal</keyword>
<dbReference type="Proteomes" id="UP000781932">
    <property type="component" value="Unassembled WGS sequence"/>
</dbReference>
<feature type="chain" id="PRO_5040189606" description="Secreted protein" evidence="1">
    <location>
        <begin position="21"/>
        <end position="200"/>
    </location>
</feature>
<gene>
    <name evidence="2" type="ORF">CkaCkLH20_00639</name>
</gene>
<accession>A0A9P6IER9</accession>
<protein>
    <recommendedName>
        <fullName evidence="4">Secreted protein</fullName>
    </recommendedName>
</protein>
<dbReference type="PANTHER" id="PTHR35605">
    <property type="entry name" value="ECP2 EFFECTOR PROTEIN DOMAIN-CONTAINING PROTEIN-RELATED"/>
    <property type="match status" value="1"/>
</dbReference>
<comment type="caution">
    <text evidence="2">The sequence shown here is derived from an EMBL/GenBank/DDBJ whole genome shotgun (WGS) entry which is preliminary data.</text>
</comment>
<keyword evidence="3" id="KW-1185">Reference proteome</keyword>
<dbReference type="GeneID" id="62156433"/>
<dbReference type="AlphaFoldDB" id="A0A9P6IER9"/>
<evidence type="ECO:0000313" key="3">
    <source>
        <dbReference type="Proteomes" id="UP000781932"/>
    </source>
</evidence>
<name>A0A9P6IER9_9PEZI</name>
<sequence length="200" mass="22630">MRFTSALILPLASVVSLISAMEAPIPGYDVFIPEWEVKATPDGETLRINGTVEEVVAELEQINPHYRRSIGLDDPTLMARQQEELEKRQMVQFHRQNGICDHFRGADTGQIMAAVQYLNWVTGRPRNGGGPANCGRVSCGYKTAVWFCNDAPQPRELRSFRDISDGVYAIQNVCHKSRKSYSGQAFHVDMWNVIIRWEDC</sequence>
<proteinExistence type="predicted"/>
<evidence type="ECO:0000313" key="2">
    <source>
        <dbReference type="EMBL" id="KAF9881493.1"/>
    </source>
</evidence>
<dbReference type="EMBL" id="JAATWM020000002">
    <property type="protein sequence ID" value="KAF9881493.1"/>
    <property type="molecule type" value="Genomic_DNA"/>
</dbReference>
<organism evidence="2 3">
    <name type="scientific">Colletotrichum karsti</name>
    <dbReference type="NCBI Taxonomy" id="1095194"/>
    <lineage>
        <taxon>Eukaryota</taxon>
        <taxon>Fungi</taxon>
        <taxon>Dikarya</taxon>
        <taxon>Ascomycota</taxon>
        <taxon>Pezizomycotina</taxon>
        <taxon>Sordariomycetes</taxon>
        <taxon>Hypocreomycetidae</taxon>
        <taxon>Glomerellales</taxon>
        <taxon>Glomerellaceae</taxon>
        <taxon>Colletotrichum</taxon>
        <taxon>Colletotrichum boninense species complex</taxon>
    </lineage>
</organism>
<dbReference type="OrthoDB" id="3552888at2759"/>
<evidence type="ECO:0000256" key="1">
    <source>
        <dbReference type="SAM" id="SignalP"/>
    </source>
</evidence>
<reference evidence="2" key="2">
    <citation type="submission" date="2020-11" db="EMBL/GenBank/DDBJ databases">
        <title>Whole genome sequencing of Colletotrichum sp.</title>
        <authorList>
            <person name="Li H."/>
        </authorList>
    </citation>
    <scope>NUCLEOTIDE SEQUENCE</scope>
    <source>
        <strain evidence="2">CkLH20</strain>
    </source>
</reference>
<dbReference type="RefSeq" id="XP_038750954.1">
    <property type="nucleotide sequence ID" value="XM_038883359.1"/>
</dbReference>
<evidence type="ECO:0008006" key="4">
    <source>
        <dbReference type="Google" id="ProtNLM"/>
    </source>
</evidence>
<reference evidence="2" key="1">
    <citation type="submission" date="2020-03" db="EMBL/GenBank/DDBJ databases">
        <authorList>
            <person name="He L."/>
        </authorList>
    </citation>
    <scope>NUCLEOTIDE SEQUENCE</scope>
    <source>
        <strain evidence="2">CkLH20</strain>
    </source>
</reference>
<feature type="signal peptide" evidence="1">
    <location>
        <begin position="1"/>
        <end position="20"/>
    </location>
</feature>